<evidence type="ECO:0008006" key="2">
    <source>
        <dbReference type="Google" id="ProtNLM"/>
    </source>
</evidence>
<dbReference type="EMBL" id="BARU01021501">
    <property type="protein sequence ID" value="GAH60759.1"/>
    <property type="molecule type" value="Genomic_DNA"/>
</dbReference>
<comment type="caution">
    <text evidence="1">The sequence shown here is derived from an EMBL/GenBank/DDBJ whole genome shotgun (WGS) entry which is preliminary data.</text>
</comment>
<protein>
    <recommendedName>
        <fullName evidence="2">Macroglobulin domain-containing protein</fullName>
    </recommendedName>
</protein>
<accession>X1I3T7</accession>
<dbReference type="AlphaFoldDB" id="X1I3T7"/>
<feature type="non-terminal residue" evidence="1">
    <location>
        <position position="1"/>
    </location>
</feature>
<reference evidence="1" key="1">
    <citation type="journal article" date="2014" name="Front. Microbiol.">
        <title>High frequency of phylogenetically diverse reductive dehalogenase-homologous genes in deep subseafloor sedimentary metagenomes.</title>
        <authorList>
            <person name="Kawai M."/>
            <person name="Futagami T."/>
            <person name="Toyoda A."/>
            <person name="Takaki Y."/>
            <person name="Nishi S."/>
            <person name="Hori S."/>
            <person name="Arai W."/>
            <person name="Tsubouchi T."/>
            <person name="Morono Y."/>
            <person name="Uchiyama I."/>
            <person name="Ito T."/>
            <person name="Fujiyama A."/>
            <person name="Inagaki F."/>
            <person name="Takami H."/>
        </authorList>
    </citation>
    <scope>NUCLEOTIDE SEQUENCE</scope>
    <source>
        <strain evidence="1">Expedition CK06-06</strain>
    </source>
</reference>
<sequence length="82" mass="9488">GSNFKPKQWVFAEFEYRFSNGRGECVAYLEADEQGSIHLRMKVLEDVVLGDYEVKIYTGSSLHIKDRQLLTTLPIHVQAREE</sequence>
<organism evidence="1">
    <name type="scientific">marine sediment metagenome</name>
    <dbReference type="NCBI Taxonomy" id="412755"/>
    <lineage>
        <taxon>unclassified sequences</taxon>
        <taxon>metagenomes</taxon>
        <taxon>ecological metagenomes</taxon>
    </lineage>
</organism>
<name>X1I3T7_9ZZZZ</name>
<gene>
    <name evidence="1" type="ORF">S03H2_35172</name>
</gene>
<evidence type="ECO:0000313" key="1">
    <source>
        <dbReference type="EMBL" id="GAH60759.1"/>
    </source>
</evidence>
<proteinExistence type="predicted"/>